<organism evidence="2 3">
    <name type="scientific">Candidatus Agrococcus pullicola</name>
    <dbReference type="NCBI Taxonomy" id="2838429"/>
    <lineage>
        <taxon>Bacteria</taxon>
        <taxon>Bacillati</taxon>
        <taxon>Actinomycetota</taxon>
        <taxon>Actinomycetes</taxon>
        <taxon>Micrococcales</taxon>
        <taxon>Microbacteriaceae</taxon>
        <taxon>Agrococcus</taxon>
    </lineage>
</organism>
<dbReference type="AlphaFoldDB" id="A0A9D1YUW9"/>
<evidence type="ECO:0000256" key="1">
    <source>
        <dbReference type="SAM" id="Coils"/>
    </source>
</evidence>
<evidence type="ECO:0000313" key="3">
    <source>
        <dbReference type="Proteomes" id="UP000824005"/>
    </source>
</evidence>
<name>A0A9D1YUW9_9MICO</name>
<dbReference type="EMBL" id="DXDC01000194">
    <property type="protein sequence ID" value="HIY65931.1"/>
    <property type="molecule type" value="Genomic_DNA"/>
</dbReference>
<evidence type="ECO:0000313" key="2">
    <source>
        <dbReference type="EMBL" id="HIY65931.1"/>
    </source>
</evidence>
<sequence length="414" mass="43915">MSSHETSNAGASGLATHSPAEVAVRRFEGGSEALAVFEFEGAIRDEIIANLQAGYLAHGSYSPDARAVSAQSVKSLAVAGTAAGAATASTALSSTLFMATANPATLMQLGGGVGSSVMGVGGITAQAAFIPVASALPVVAPMLAIQALSTAVILHEFKRIDGKLDAIKGTLDTVLARFEATYTGQLLAASSIIDEVHAQYGLQGFFSNDMLARLAIAERDVLQLAERFRHLALAGVVGAIDDPAAVQRANYDAHSAMLASFLSLRVAQLRLSVDLQENPSSVESSVTRLRGRIKDEAALWEQLLQRSETLREEIAEQEAKLEDMNVIERRWPSFAGGRGAAAEREIDALKAAYTSTLESEKAITRGFTSLIDTAHQTLDVLEQPEHNREGAPVLVYWRDGAGEHSFTTNKLQLN</sequence>
<gene>
    <name evidence="2" type="ORF">H9830_06605</name>
</gene>
<feature type="coiled-coil region" evidence="1">
    <location>
        <begin position="300"/>
        <end position="327"/>
    </location>
</feature>
<reference evidence="2" key="2">
    <citation type="submission" date="2021-04" db="EMBL/GenBank/DDBJ databases">
        <authorList>
            <person name="Gilroy R."/>
        </authorList>
    </citation>
    <scope>NUCLEOTIDE SEQUENCE</scope>
    <source>
        <strain evidence="2">ChiGjej1B1-98</strain>
    </source>
</reference>
<accession>A0A9D1YUW9</accession>
<dbReference type="Proteomes" id="UP000824005">
    <property type="component" value="Unassembled WGS sequence"/>
</dbReference>
<keyword evidence="1" id="KW-0175">Coiled coil</keyword>
<reference evidence="2" key="1">
    <citation type="journal article" date="2021" name="PeerJ">
        <title>Extensive microbial diversity within the chicken gut microbiome revealed by metagenomics and culture.</title>
        <authorList>
            <person name="Gilroy R."/>
            <person name="Ravi A."/>
            <person name="Getino M."/>
            <person name="Pursley I."/>
            <person name="Horton D.L."/>
            <person name="Alikhan N.F."/>
            <person name="Baker D."/>
            <person name="Gharbi K."/>
            <person name="Hall N."/>
            <person name="Watson M."/>
            <person name="Adriaenssens E.M."/>
            <person name="Foster-Nyarko E."/>
            <person name="Jarju S."/>
            <person name="Secka A."/>
            <person name="Antonio M."/>
            <person name="Oren A."/>
            <person name="Chaudhuri R.R."/>
            <person name="La Ragione R."/>
            <person name="Hildebrand F."/>
            <person name="Pallen M.J."/>
        </authorList>
    </citation>
    <scope>NUCLEOTIDE SEQUENCE</scope>
    <source>
        <strain evidence="2">ChiGjej1B1-98</strain>
    </source>
</reference>
<protein>
    <submittedName>
        <fullName evidence="2">Uncharacterized protein</fullName>
    </submittedName>
</protein>
<proteinExistence type="predicted"/>
<comment type="caution">
    <text evidence="2">The sequence shown here is derived from an EMBL/GenBank/DDBJ whole genome shotgun (WGS) entry which is preliminary data.</text>
</comment>